<proteinExistence type="predicted"/>
<dbReference type="AlphaFoldDB" id="A0AAC8UVE8"/>
<accession>A0AAC8UVE8</accession>
<gene>
    <name evidence="1" type="ORF">ABN16_03350</name>
</gene>
<evidence type="ECO:0000313" key="2">
    <source>
        <dbReference type="Proteomes" id="UP000036000"/>
    </source>
</evidence>
<protein>
    <submittedName>
        <fullName evidence="1">Uncharacterized protein</fullName>
    </submittedName>
</protein>
<dbReference type="Proteomes" id="UP000036000">
    <property type="component" value="Chromosome"/>
</dbReference>
<organism evidence="1 2">
    <name type="scientific">Levilactobacillus koreensis</name>
    <dbReference type="NCBI Taxonomy" id="637971"/>
    <lineage>
        <taxon>Bacteria</taxon>
        <taxon>Bacillati</taxon>
        <taxon>Bacillota</taxon>
        <taxon>Bacilli</taxon>
        <taxon>Lactobacillales</taxon>
        <taxon>Lactobacillaceae</taxon>
        <taxon>Levilactobacillus</taxon>
    </lineage>
</organism>
<dbReference type="KEGG" id="lko:ABN16_03350"/>
<sequence length="66" mass="7683">MILVVPKMMMISLMFRDNATESKWCNNNISINVYPLNIVLGNTIIRYYESIYERADHSRNGGVQML</sequence>
<dbReference type="EMBL" id="CP012033">
    <property type="protein sequence ID" value="AKP64129.1"/>
    <property type="molecule type" value="Genomic_DNA"/>
</dbReference>
<keyword evidence="2" id="KW-1185">Reference proteome</keyword>
<name>A0AAC8UVE8_9LACO</name>
<evidence type="ECO:0000313" key="1">
    <source>
        <dbReference type="EMBL" id="AKP64129.1"/>
    </source>
</evidence>
<reference evidence="1 2" key="1">
    <citation type="submission" date="2015-07" db="EMBL/GenBank/DDBJ databases">
        <title>Lactobacillus korensis/26-25/ whole genome sequencing.</title>
        <authorList>
            <person name="Kim M.K."/>
            <person name="Im W.-T."/>
            <person name="Srinivasan S."/>
            <person name="Lee J.-J."/>
        </authorList>
    </citation>
    <scope>NUCLEOTIDE SEQUENCE [LARGE SCALE GENOMIC DNA]</scope>
    <source>
        <strain evidence="1 2">26-25</strain>
    </source>
</reference>